<accession>A0ABP8UWJ3</accession>
<protein>
    <submittedName>
        <fullName evidence="1">Uncharacterized protein</fullName>
    </submittedName>
</protein>
<dbReference type="EMBL" id="BAABFL010000016">
    <property type="protein sequence ID" value="GAA4647962.1"/>
    <property type="molecule type" value="Genomic_DNA"/>
</dbReference>
<name>A0ABP8UWJ3_9GAMM</name>
<organism evidence="1 2">
    <name type="scientific">Kistimonas scapharcae</name>
    <dbReference type="NCBI Taxonomy" id="1036133"/>
    <lineage>
        <taxon>Bacteria</taxon>
        <taxon>Pseudomonadati</taxon>
        <taxon>Pseudomonadota</taxon>
        <taxon>Gammaproteobacteria</taxon>
        <taxon>Oceanospirillales</taxon>
        <taxon>Endozoicomonadaceae</taxon>
        <taxon>Kistimonas</taxon>
    </lineage>
</organism>
<dbReference type="Proteomes" id="UP001500604">
    <property type="component" value="Unassembled WGS sequence"/>
</dbReference>
<evidence type="ECO:0000313" key="2">
    <source>
        <dbReference type="Proteomes" id="UP001500604"/>
    </source>
</evidence>
<reference evidence="2" key="1">
    <citation type="journal article" date="2019" name="Int. J. Syst. Evol. Microbiol.">
        <title>The Global Catalogue of Microorganisms (GCM) 10K type strain sequencing project: providing services to taxonomists for standard genome sequencing and annotation.</title>
        <authorList>
            <consortium name="The Broad Institute Genomics Platform"/>
            <consortium name="The Broad Institute Genome Sequencing Center for Infectious Disease"/>
            <person name="Wu L."/>
            <person name="Ma J."/>
        </authorList>
    </citation>
    <scope>NUCLEOTIDE SEQUENCE [LARGE SCALE GENOMIC DNA]</scope>
    <source>
        <strain evidence="2">JCM 17805</strain>
    </source>
</reference>
<sequence>MQTIRKAEFVSARSETKVQMKYNSGAFSRQSLYFSSIFPNEAYVLAHITETYNHTKFKNKNAAVEDIQRQHLAITKKIR</sequence>
<comment type="caution">
    <text evidence="1">The sequence shown here is derived from an EMBL/GenBank/DDBJ whole genome shotgun (WGS) entry which is preliminary data.</text>
</comment>
<proteinExistence type="predicted"/>
<keyword evidence="2" id="KW-1185">Reference proteome</keyword>
<gene>
    <name evidence="1" type="ORF">GCM10023116_02240</name>
</gene>
<evidence type="ECO:0000313" key="1">
    <source>
        <dbReference type="EMBL" id="GAA4647962.1"/>
    </source>
</evidence>